<protein>
    <submittedName>
        <fullName evidence="1">ISL3 family transposase</fullName>
    </submittedName>
</protein>
<organism evidence="1 2">
    <name type="scientific">Ligilactobacillus ubinensis</name>
    <dbReference type="NCBI Taxonomy" id="2876789"/>
    <lineage>
        <taxon>Bacteria</taxon>
        <taxon>Bacillati</taxon>
        <taxon>Bacillota</taxon>
        <taxon>Bacilli</taxon>
        <taxon>Lactobacillales</taxon>
        <taxon>Lactobacillaceae</taxon>
        <taxon>Ligilactobacillus</taxon>
    </lineage>
</organism>
<dbReference type="EMBL" id="JAIULA010000068">
    <property type="protein sequence ID" value="MCP0888116.1"/>
    <property type="molecule type" value="Genomic_DNA"/>
</dbReference>
<gene>
    <name evidence="1" type="ORF">LB941_12445</name>
</gene>
<feature type="non-terminal residue" evidence="1">
    <location>
        <position position="1"/>
    </location>
</feature>
<sequence>LRNGFKLVKATALPSAGIANVLFIRKQKFICPKSDKCPNVVTKLAQVDDIQFNHQITKAVMLNTISKLFENVSQTEIARQHAVCAMSVMRFARSTTT</sequence>
<reference evidence="1 2" key="1">
    <citation type="journal article" date="2023" name="Int. J. Syst. Evol. Microbiol.">
        <title>Ligilactobacillus ubinensis sp. nov., a novel species isolated from the wild ferment of a durian fruit (Durio zibethinus).</title>
        <authorList>
            <person name="Heng Y.C."/>
            <person name="Menon N."/>
            <person name="Chen B."/>
            <person name="Loo B.Z.L."/>
            <person name="Wong G.W.J."/>
            <person name="Lim A.C.H."/>
            <person name="Silvaraju S."/>
            <person name="Kittelmann S."/>
        </authorList>
    </citation>
    <scope>NUCLEOTIDE SEQUENCE [LARGE SCALE GENOMIC DNA]</scope>
    <source>
        <strain evidence="1 2">WILCCON 0076</strain>
    </source>
</reference>
<proteinExistence type="predicted"/>
<feature type="non-terminal residue" evidence="1">
    <location>
        <position position="97"/>
    </location>
</feature>
<evidence type="ECO:0000313" key="1">
    <source>
        <dbReference type="EMBL" id="MCP0888116.1"/>
    </source>
</evidence>
<accession>A0A9X2FM56</accession>
<evidence type="ECO:0000313" key="2">
    <source>
        <dbReference type="Proteomes" id="UP001139006"/>
    </source>
</evidence>
<dbReference type="Proteomes" id="UP001139006">
    <property type="component" value="Unassembled WGS sequence"/>
</dbReference>
<comment type="caution">
    <text evidence="1">The sequence shown here is derived from an EMBL/GenBank/DDBJ whole genome shotgun (WGS) entry which is preliminary data.</text>
</comment>
<dbReference type="AlphaFoldDB" id="A0A9X2FM56"/>
<keyword evidence="2" id="KW-1185">Reference proteome</keyword>
<name>A0A9X2FM56_9LACO</name>